<accession>A0A420WE67</accession>
<keyword evidence="2" id="KW-1185">Reference proteome</keyword>
<dbReference type="SUPFAM" id="SSF56935">
    <property type="entry name" value="Porins"/>
    <property type="match status" value="1"/>
</dbReference>
<dbReference type="AlphaFoldDB" id="A0A420WE67"/>
<dbReference type="EMBL" id="RBII01000002">
    <property type="protein sequence ID" value="RKQ69278.1"/>
    <property type="molecule type" value="Genomic_DNA"/>
</dbReference>
<proteinExistence type="predicted"/>
<name>A0A420WE67_9PROT</name>
<reference evidence="1 2" key="1">
    <citation type="submission" date="2018-10" db="EMBL/GenBank/DDBJ databases">
        <title>Genomic Encyclopedia of Type Strains, Phase IV (KMG-IV): sequencing the most valuable type-strain genomes for metagenomic binning, comparative biology and taxonomic classification.</title>
        <authorList>
            <person name="Goeker M."/>
        </authorList>
    </citation>
    <scope>NUCLEOTIDE SEQUENCE [LARGE SCALE GENOMIC DNA]</scope>
    <source>
        <strain evidence="1 2">DSM 22008</strain>
    </source>
</reference>
<evidence type="ECO:0000313" key="1">
    <source>
        <dbReference type="EMBL" id="RKQ69278.1"/>
    </source>
</evidence>
<comment type="caution">
    <text evidence="1">The sequence shown here is derived from an EMBL/GenBank/DDBJ whole genome shotgun (WGS) entry which is preliminary data.</text>
</comment>
<dbReference type="Proteomes" id="UP000282211">
    <property type="component" value="Unassembled WGS sequence"/>
</dbReference>
<dbReference type="InParanoid" id="A0A420WE67"/>
<evidence type="ECO:0000313" key="2">
    <source>
        <dbReference type="Proteomes" id="UP000282211"/>
    </source>
</evidence>
<gene>
    <name evidence="1" type="ORF">DES40_2077</name>
</gene>
<evidence type="ECO:0008006" key="3">
    <source>
        <dbReference type="Google" id="ProtNLM"/>
    </source>
</evidence>
<protein>
    <recommendedName>
        <fullName evidence="3">Outer membrane receptor protein involved in Fe transport</fullName>
    </recommendedName>
</protein>
<sequence>MTCGFQNFPLRPSEKINVGLILRRSGFKPFSSSALGLVLCALVAPQLYAQPALETDTVANASAVQGVYDPHYFNQFQPRTAYDMVVRIPGFNLQEDHTDERGFGQATLNILINGRRPSSKSSSANDILGRIPADTVTHIKIIDGASLDIPGLSGQVADIVVSVDNLSGNWRYAARFEEGTEPQLLEGAANFSGKRGNLEYTIGLEAYQFTFTEEGPEYFYDGTGTLIQNRYEDAALQQQQPRANINLTLNRPNSDVANLNISGAILNQNEFIHETFSGINNAAPSGDSVGRNGVDRHEFEIGGDYATPINLWGDKGQFKFIGLYSETHTDSTRRFLFDADNAPLTLSTFLRDDFSSEYIGRAEYTWSQGNNQDWVLSAEAAFNRLESDTELFIDSGPRALDHVEVEESRYQANITQSWALTPQLNIQTSLGAEYSEINVPTSDDAKESFFRPKGFLSASYTVSPTYVWRGKIERSVGQLDFGTYVSTVSLTEGSAKQGNATVPDQRWKAELELERQDSKALSGKIKGFINFIDDPLDNIPILLSNGSIVEGPANLDSATTYGVSANLTWILDSIGGKGMRLSMDGQIADSRIEDPVTFENRSLNSTLLWYYEVELRQDIPGTSLAWEVELEQSRNSELYRVSEVFDTRFIRPEASLAFIHKDLLGLKWALTLSNLLDFKAQRNRQVFSTNRAETLIRQEEFNRQRGRRVSLEISDTF</sequence>
<organism evidence="1 2">
    <name type="scientific">Litorimonas taeanensis</name>
    <dbReference type="NCBI Taxonomy" id="568099"/>
    <lineage>
        <taxon>Bacteria</taxon>
        <taxon>Pseudomonadati</taxon>
        <taxon>Pseudomonadota</taxon>
        <taxon>Alphaproteobacteria</taxon>
        <taxon>Maricaulales</taxon>
        <taxon>Robiginitomaculaceae</taxon>
    </lineage>
</organism>